<dbReference type="InterPro" id="IPR001387">
    <property type="entry name" value="Cro/C1-type_HTH"/>
</dbReference>
<evidence type="ECO:0000313" key="3">
    <source>
        <dbReference type="Proteomes" id="UP000285642"/>
    </source>
</evidence>
<gene>
    <name evidence="2" type="ORF">DW924_14955</name>
</gene>
<protein>
    <submittedName>
        <fullName evidence="2">XRE family transcriptional regulator</fullName>
    </submittedName>
</protein>
<organism evidence="2 3">
    <name type="scientific">Dorea formicigenerans</name>
    <dbReference type="NCBI Taxonomy" id="39486"/>
    <lineage>
        <taxon>Bacteria</taxon>
        <taxon>Bacillati</taxon>
        <taxon>Bacillota</taxon>
        <taxon>Clostridia</taxon>
        <taxon>Lachnospirales</taxon>
        <taxon>Lachnospiraceae</taxon>
        <taxon>Dorea</taxon>
    </lineage>
</organism>
<evidence type="ECO:0000259" key="1">
    <source>
        <dbReference type="PROSITE" id="PS50943"/>
    </source>
</evidence>
<dbReference type="Gene3D" id="1.10.260.40">
    <property type="entry name" value="lambda repressor-like DNA-binding domains"/>
    <property type="match status" value="1"/>
</dbReference>
<dbReference type="CDD" id="cd00093">
    <property type="entry name" value="HTH_XRE"/>
    <property type="match status" value="1"/>
</dbReference>
<evidence type="ECO:0000313" key="2">
    <source>
        <dbReference type="EMBL" id="RHA65801.1"/>
    </source>
</evidence>
<dbReference type="InterPro" id="IPR010982">
    <property type="entry name" value="Lambda_DNA-bd_dom_sf"/>
</dbReference>
<dbReference type="Pfam" id="PF13443">
    <property type="entry name" value="HTH_26"/>
    <property type="match status" value="1"/>
</dbReference>
<dbReference type="PROSITE" id="PS50943">
    <property type="entry name" value="HTH_CROC1"/>
    <property type="match status" value="1"/>
</dbReference>
<dbReference type="SMART" id="SM00530">
    <property type="entry name" value="HTH_XRE"/>
    <property type="match status" value="1"/>
</dbReference>
<dbReference type="AlphaFoldDB" id="A0A413SF02"/>
<sequence>MDYLDFFPQRLSELRTQKGVSARDMSLSLGQCESYINKIENQKSLPSMNVFFYICDYLDIQPKDFFDISIESPTTTNELLAKMIKLNPKQQEHILFLVDDIINASKK</sequence>
<feature type="domain" description="HTH cro/C1-type" evidence="1">
    <location>
        <begin position="11"/>
        <end position="65"/>
    </location>
</feature>
<name>A0A413SF02_9FIRM</name>
<reference evidence="2 3" key="1">
    <citation type="submission" date="2018-08" db="EMBL/GenBank/DDBJ databases">
        <title>A genome reference for cultivated species of the human gut microbiota.</title>
        <authorList>
            <person name="Zou Y."/>
            <person name="Xue W."/>
            <person name="Luo G."/>
        </authorList>
    </citation>
    <scope>NUCLEOTIDE SEQUENCE [LARGE SCALE GENOMIC DNA]</scope>
    <source>
        <strain evidence="2 3">AM42-8</strain>
    </source>
</reference>
<dbReference type="Proteomes" id="UP000285642">
    <property type="component" value="Unassembled WGS sequence"/>
</dbReference>
<dbReference type="EMBL" id="QSFS01000022">
    <property type="protein sequence ID" value="RHA65801.1"/>
    <property type="molecule type" value="Genomic_DNA"/>
</dbReference>
<proteinExistence type="predicted"/>
<comment type="caution">
    <text evidence="2">The sequence shown here is derived from an EMBL/GenBank/DDBJ whole genome shotgun (WGS) entry which is preliminary data.</text>
</comment>
<dbReference type="SUPFAM" id="SSF47413">
    <property type="entry name" value="lambda repressor-like DNA-binding domains"/>
    <property type="match status" value="1"/>
</dbReference>
<dbReference type="RefSeq" id="WP_118365039.1">
    <property type="nucleotide sequence ID" value="NZ_QSFS01000022.1"/>
</dbReference>
<dbReference type="GO" id="GO:0003677">
    <property type="term" value="F:DNA binding"/>
    <property type="evidence" value="ECO:0007669"/>
    <property type="project" value="InterPro"/>
</dbReference>
<accession>A0A413SF02</accession>